<evidence type="ECO:0000313" key="2">
    <source>
        <dbReference type="EMBL" id="OAG18553.1"/>
    </source>
</evidence>
<accession>A0A177DFK1</accession>
<organism evidence="2 3">
    <name type="scientific">Alternaria alternata</name>
    <name type="common">Alternaria rot fungus</name>
    <name type="synonym">Torula alternata</name>
    <dbReference type="NCBI Taxonomy" id="5599"/>
    <lineage>
        <taxon>Eukaryota</taxon>
        <taxon>Fungi</taxon>
        <taxon>Dikarya</taxon>
        <taxon>Ascomycota</taxon>
        <taxon>Pezizomycotina</taxon>
        <taxon>Dothideomycetes</taxon>
        <taxon>Pleosporomycetidae</taxon>
        <taxon>Pleosporales</taxon>
        <taxon>Pleosporineae</taxon>
        <taxon>Pleosporaceae</taxon>
        <taxon>Alternaria</taxon>
        <taxon>Alternaria sect. Alternaria</taxon>
        <taxon>Alternaria alternata complex</taxon>
    </lineage>
</organism>
<dbReference type="GeneID" id="29116185"/>
<feature type="region of interest" description="Disordered" evidence="1">
    <location>
        <begin position="131"/>
        <end position="172"/>
    </location>
</feature>
<gene>
    <name evidence="2" type="ORF">CC77DRAFT_199892</name>
</gene>
<dbReference type="EMBL" id="KV441483">
    <property type="protein sequence ID" value="OAG18553.1"/>
    <property type="molecule type" value="Genomic_DNA"/>
</dbReference>
<evidence type="ECO:0000313" key="3">
    <source>
        <dbReference type="Proteomes" id="UP000077248"/>
    </source>
</evidence>
<dbReference type="RefSeq" id="XP_018383974.1">
    <property type="nucleotide sequence ID" value="XM_018530591.1"/>
</dbReference>
<dbReference type="KEGG" id="aalt:CC77DRAFT_199892"/>
<protein>
    <submittedName>
        <fullName evidence="2">Uncharacterized protein</fullName>
    </submittedName>
</protein>
<feature type="compositionally biased region" description="Low complexity" evidence="1">
    <location>
        <begin position="135"/>
        <end position="165"/>
    </location>
</feature>
<name>A0A177DFK1_ALTAL</name>
<keyword evidence="3" id="KW-1185">Reference proteome</keyword>
<sequence>MYISGRHHVHFFIPYKALHTSIQTASSRHYTCHKAFHATFHTPVHITFYKLPPKDAAADTTMALSLIVHAPFDIIRPRQPRQLPNEFELSILPSELHVVPIPFPAAHPSRATSPMSSSAASIASTNKTPAHSVLSYRTSDASTSTSSRPTSSASTDSISSLSTTPAQSVVFKPNPKVKSMDAGRKNTNLEVHNVFLPRAPVLRPLESPMLGLTNMIPELRLDLIVSTPMSLPETPVLRPWSDGDGLKAIPKLNLDL</sequence>
<proteinExistence type="predicted"/>
<evidence type="ECO:0000256" key="1">
    <source>
        <dbReference type="SAM" id="MobiDB-lite"/>
    </source>
</evidence>
<dbReference type="VEuPathDB" id="FungiDB:CC77DRAFT_199892"/>
<dbReference type="AlphaFoldDB" id="A0A177DFK1"/>
<dbReference type="Proteomes" id="UP000077248">
    <property type="component" value="Unassembled WGS sequence"/>
</dbReference>
<reference evidence="2 3" key="1">
    <citation type="submission" date="2016-05" db="EMBL/GenBank/DDBJ databases">
        <title>Comparative analysis of secretome profiles of manganese(II)-oxidizing ascomycete fungi.</title>
        <authorList>
            <consortium name="DOE Joint Genome Institute"/>
            <person name="Zeiner C.A."/>
            <person name="Purvine S.O."/>
            <person name="Zink E.M."/>
            <person name="Wu S."/>
            <person name="Pasa-Tolic L."/>
            <person name="Chaput D.L."/>
            <person name="Haridas S."/>
            <person name="Grigoriev I.V."/>
            <person name="Santelli C.M."/>
            <person name="Hansel C.M."/>
        </authorList>
    </citation>
    <scope>NUCLEOTIDE SEQUENCE [LARGE SCALE GENOMIC DNA]</scope>
    <source>
        <strain evidence="2 3">SRC1lrK2f</strain>
    </source>
</reference>